<keyword evidence="3" id="KW-1185">Reference proteome</keyword>
<sequence>MSLARAFTTRRSKQHSIDLKDAGAPQRSNTVTRGFGSSGSIRNKISSPMELTHTTNMLAYNAPDLHPQSARSVSSSNSKSSDDESDAHTNASSPPTSPDVASVEERASSPEPNHLSCYFTAPGQKAPPRVNEAPSIPKRAPSHTKKASYDNLAQKHAARYSNQSLHTASSKGSFSLSRSSSTSTTATSISSTSYSRSKPIAPPVSASSITPAVTASTPVPPVRQRSTRRHELTPSTHPFGQELAQVTEIAEDYGVSDKLDLVKEEQKELASKGLCCLQAEEYAAEVHSLFTTFFKPEPSYQQEIWI</sequence>
<evidence type="ECO:0000313" key="2">
    <source>
        <dbReference type="EMBL" id="KAK8033180.1"/>
    </source>
</evidence>
<organism evidence="2 3">
    <name type="scientific">Apiospora marii</name>
    <dbReference type="NCBI Taxonomy" id="335849"/>
    <lineage>
        <taxon>Eukaryota</taxon>
        <taxon>Fungi</taxon>
        <taxon>Dikarya</taxon>
        <taxon>Ascomycota</taxon>
        <taxon>Pezizomycotina</taxon>
        <taxon>Sordariomycetes</taxon>
        <taxon>Xylariomycetidae</taxon>
        <taxon>Amphisphaeriales</taxon>
        <taxon>Apiosporaceae</taxon>
        <taxon>Apiospora</taxon>
    </lineage>
</organism>
<proteinExistence type="predicted"/>
<protein>
    <submittedName>
        <fullName evidence="2">Uncharacterized protein</fullName>
    </submittedName>
</protein>
<dbReference type="Proteomes" id="UP001396898">
    <property type="component" value="Unassembled WGS sequence"/>
</dbReference>
<feature type="region of interest" description="Disordered" evidence="1">
    <location>
        <begin position="162"/>
        <end position="240"/>
    </location>
</feature>
<gene>
    <name evidence="2" type="ORF">PG991_002578</name>
</gene>
<name>A0ABR1SFT4_9PEZI</name>
<accession>A0ABR1SFT4</accession>
<feature type="compositionally biased region" description="Low complexity" evidence="1">
    <location>
        <begin position="169"/>
        <end position="197"/>
    </location>
</feature>
<feature type="compositionally biased region" description="Low complexity" evidence="1">
    <location>
        <begin position="69"/>
        <end position="79"/>
    </location>
</feature>
<evidence type="ECO:0000313" key="3">
    <source>
        <dbReference type="Proteomes" id="UP001396898"/>
    </source>
</evidence>
<feature type="region of interest" description="Disordered" evidence="1">
    <location>
        <begin position="1"/>
        <end position="46"/>
    </location>
</feature>
<dbReference type="EMBL" id="JAQQWI010000006">
    <property type="protein sequence ID" value="KAK8033180.1"/>
    <property type="molecule type" value="Genomic_DNA"/>
</dbReference>
<reference evidence="2 3" key="1">
    <citation type="submission" date="2023-01" db="EMBL/GenBank/DDBJ databases">
        <title>Analysis of 21 Apiospora genomes using comparative genomics revels a genus with tremendous synthesis potential of carbohydrate active enzymes and secondary metabolites.</title>
        <authorList>
            <person name="Sorensen T."/>
        </authorList>
    </citation>
    <scope>NUCLEOTIDE SEQUENCE [LARGE SCALE GENOMIC DNA]</scope>
    <source>
        <strain evidence="2 3">CBS 20057</strain>
    </source>
</reference>
<evidence type="ECO:0000256" key="1">
    <source>
        <dbReference type="SAM" id="MobiDB-lite"/>
    </source>
</evidence>
<comment type="caution">
    <text evidence="2">The sequence shown here is derived from an EMBL/GenBank/DDBJ whole genome shotgun (WGS) entry which is preliminary data.</text>
</comment>
<feature type="region of interest" description="Disordered" evidence="1">
    <location>
        <begin position="66"/>
        <end position="148"/>
    </location>
</feature>